<evidence type="ECO:0000313" key="1">
    <source>
        <dbReference type="EMBL" id="KAJ1671357.1"/>
    </source>
</evidence>
<dbReference type="Proteomes" id="UP001145114">
    <property type="component" value="Unassembled WGS sequence"/>
</dbReference>
<proteinExistence type="predicted"/>
<dbReference type="EMBL" id="JAMZIH010008790">
    <property type="protein sequence ID" value="KAJ1671357.1"/>
    <property type="molecule type" value="Genomic_DNA"/>
</dbReference>
<evidence type="ECO:0000313" key="2">
    <source>
        <dbReference type="Proteomes" id="UP001145114"/>
    </source>
</evidence>
<gene>
    <name evidence="1" type="ORF">EV182_007676</name>
</gene>
<feature type="non-terminal residue" evidence="1">
    <location>
        <position position="226"/>
    </location>
</feature>
<organism evidence="1 2">
    <name type="scientific">Spiromyces aspiralis</name>
    <dbReference type="NCBI Taxonomy" id="68401"/>
    <lineage>
        <taxon>Eukaryota</taxon>
        <taxon>Fungi</taxon>
        <taxon>Fungi incertae sedis</taxon>
        <taxon>Zoopagomycota</taxon>
        <taxon>Kickxellomycotina</taxon>
        <taxon>Kickxellomycetes</taxon>
        <taxon>Kickxellales</taxon>
        <taxon>Kickxellaceae</taxon>
        <taxon>Spiromyces</taxon>
    </lineage>
</organism>
<comment type="caution">
    <text evidence="1">The sequence shown here is derived from an EMBL/GenBank/DDBJ whole genome shotgun (WGS) entry which is preliminary data.</text>
</comment>
<protein>
    <submittedName>
        <fullName evidence="1">Uncharacterized protein</fullName>
    </submittedName>
</protein>
<name>A0ACC1HAD6_9FUNG</name>
<keyword evidence="2" id="KW-1185">Reference proteome</keyword>
<reference evidence="1" key="1">
    <citation type="submission" date="2022-06" db="EMBL/GenBank/DDBJ databases">
        <title>Phylogenomic reconstructions and comparative analyses of Kickxellomycotina fungi.</title>
        <authorList>
            <person name="Reynolds N.K."/>
            <person name="Stajich J.E."/>
            <person name="Barry K."/>
            <person name="Grigoriev I.V."/>
            <person name="Crous P."/>
            <person name="Smith M.E."/>
        </authorList>
    </citation>
    <scope>NUCLEOTIDE SEQUENCE</scope>
    <source>
        <strain evidence="1">RSA 2271</strain>
    </source>
</reference>
<accession>A0ACC1HAD6</accession>
<sequence>MKTKITTCTGILKSLVQFLNAYHGRKCILLIDEFDIPIVTASKDNRDTIKSHICDMLRPVVKSGTKRLLSKCIMVGVNPVNLSELGFGVNNFTAPSLHSASQGRDTDNPLELGDMLYQITFGFTEDEVRRLIVTRVFPGRDKEEMIDLALNVARSWYDGYYVFRDFRVYNPWSVMRFVESLASSKARNNEAEILTKAQPYWIDTGSSEPLWKMYYELNRINPSISR</sequence>